<evidence type="ECO:0000256" key="5">
    <source>
        <dbReference type="ARBA" id="ARBA00023180"/>
    </source>
</evidence>
<dbReference type="AlphaFoldDB" id="A0AAN7LH24"/>
<accession>A0AAN7LH24</accession>
<keyword evidence="3" id="KW-0808">Transferase</keyword>
<dbReference type="Pfam" id="PF02485">
    <property type="entry name" value="Branch"/>
    <property type="match status" value="1"/>
</dbReference>
<feature type="region of interest" description="Disordered" evidence="6">
    <location>
        <begin position="180"/>
        <end position="199"/>
    </location>
</feature>
<keyword evidence="8" id="KW-1185">Reference proteome</keyword>
<dbReference type="PANTHER" id="PTHR31042">
    <property type="entry name" value="CORE-2/I-BRANCHING BETA-1,6-N-ACETYLGLUCOSAMINYLTRANSFERASE FAMILY PROTEIN-RELATED"/>
    <property type="match status" value="1"/>
</dbReference>
<protein>
    <submittedName>
        <fullName evidence="7">Uncharacterized protein</fullName>
    </submittedName>
</protein>
<evidence type="ECO:0000313" key="8">
    <source>
        <dbReference type="Proteomes" id="UP001346149"/>
    </source>
</evidence>
<evidence type="ECO:0000256" key="4">
    <source>
        <dbReference type="ARBA" id="ARBA00023136"/>
    </source>
</evidence>
<dbReference type="GO" id="GO:0016757">
    <property type="term" value="F:glycosyltransferase activity"/>
    <property type="evidence" value="ECO:0007669"/>
    <property type="project" value="UniProtKB-KW"/>
</dbReference>
<proteinExistence type="predicted"/>
<evidence type="ECO:0000256" key="3">
    <source>
        <dbReference type="ARBA" id="ARBA00022679"/>
    </source>
</evidence>
<reference evidence="7 8" key="1">
    <citation type="journal article" date="2023" name="Hortic Res">
        <title>Pangenome of water caltrop reveals structural variations and asymmetric subgenome divergence after allopolyploidization.</title>
        <authorList>
            <person name="Zhang X."/>
            <person name="Chen Y."/>
            <person name="Wang L."/>
            <person name="Yuan Y."/>
            <person name="Fang M."/>
            <person name="Shi L."/>
            <person name="Lu R."/>
            <person name="Comes H.P."/>
            <person name="Ma Y."/>
            <person name="Chen Y."/>
            <person name="Huang G."/>
            <person name="Zhou Y."/>
            <person name="Zheng Z."/>
            <person name="Qiu Y."/>
        </authorList>
    </citation>
    <scope>NUCLEOTIDE SEQUENCE [LARGE SCALE GENOMIC DNA]</scope>
    <source>
        <strain evidence="7">F231</strain>
    </source>
</reference>
<comment type="subcellular location">
    <subcellularLocation>
        <location evidence="1">Membrane</location>
        <topology evidence="1">Single-pass type II membrane protein</topology>
    </subcellularLocation>
</comment>
<evidence type="ECO:0000256" key="1">
    <source>
        <dbReference type="ARBA" id="ARBA00004606"/>
    </source>
</evidence>
<dbReference type="InterPro" id="IPR044174">
    <property type="entry name" value="BC10-like"/>
</dbReference>
<dbReference type="PANTHER" id="PTHR31042:SF3">
    <property type="entry name" value="OS08G0110400 PROTEIN"/>
    <property type="match status" value="1"/>
</dbReference>
<dbReference type="InterPro" id="IPR003406">
    <property type="entry name" value="Glyco_trans_14"/>
</dbReference>
<gene>
    <name evidence="7" type="ORF">SAY86_018877</name>
</gene>
<evidence type="ECO:0000256" key="6">
    <source>
        <dbReference type="SAM" id="MobiDB-lite"/>
    </source>
</evidence>
<organism evidence="7 8">
    <name type="scientific">Trapa natans</name>
    <name type="common">Water chestnut</name>
    <dbReference type="NCBI Taxonomy" id="22666"/>
    <lineage>
        <taxon>Eukaryota</taxon>
        <taxon>Viridiplantae</taxon>
        <taxon>Streptophyta</taxon>
        <taxon>Embryophyta</taxon>
        <taxon>Tracheophyta</taxon>
        <taxon>Spermatophyta</taxon>
        <taxon>Magnoliopsida</taxon>
        <taxon>eudicotyledons</taxon>
        <taxon>Gunneridae</taxon>
        <taxon>Pentapetalae</taxon>
        <taxon>rosids</taxon>
        <taxon>malvids</taxon>
        <taxon>Myrtales</taxon>
        <taxon>Lythraceae</taxon>
        <taxon>Trapa</taxon>
    </lineage>
</organism>
<keyword evidence="2" id="KW-0328">Glycosyltransferase</keyword>
<keyword evidence="5" id="KW-0325">Glycoprotein</keyword>
<evidence type="ECO:0000313" key="7">
    <source>
        <dbReference type="EMBL" id="KAK4784509.1"/>
    </source>
</evidence>
<dbReference type="Proteomes" id="UP001346149">
    <property type="component" value="Unassembled WGS sequence"/>
</dbReference>
<dbReference type="GO" id="GO:0016020">
    <property type="term" value="C:membrane"/>
    <property type="evidence" value="ECO:0007669"/>
    <property type="project" value="UniProtKB-SubCell"/>
</dbReference>
<dbReference type="EMBL" id="JAXQNO010000014">
    <property type="protein sequence ID" value="KAK4784509.1"/>
    <property type="molecule type" value="Genomic_DNA"/>
</dbReference>
<comment type="caution">
    <text evidence="7">The sequence shown here is derived from an EMBL/GenBank/DDBJ whole genome shotgun (WGS) entry which is preliminary data.</text>
</comment>
<sequence>MTMMTNPGKPDRRPSFALFPRILLSMAPEKHPRIVKLLQALFILVVFVAGYVIGMTATSSSYISQYFGARSGNLVDSAPPHRRACGCDCHNTDCSSTDSYLHLRRNLSHGMSDGELLGGRRWCLDRKTTRLAACRGWPSCSSPEGRCRCCSSGRGSSRGKIGTCTRSMCMLFPGIDSTSPVTRHSMEDKSPARVGDGGAVRRGEAAAGERPARLLQRAVCPPIESCIPVHNFLTIYTYLTGSNHSFVESYDEPTRFGRGRYSRNMLPDIHLRQWRKGSQWFELDRDLATYIVSDTKYYSLFRKFCKPACYPDEHYIPTYLNMFHGWKNSNRSVTWVDWSTRASHPASFEKGNVTAYLIRSIRSNGTLCRYNDRKTDICYLFARKFAPSALGPLLELSSTVMGF</sequence>
<keyword evidence="4" id="KW-0472">Membrane</keyword>
<evidence type="ECO:0000256" key="2">
    <source>
        <dbReference type="ARBA" id="ARBA00022676"/>
    </source>
</evidence>
<name>A0AAN7LH24_TRANT</name>